<accession>A0ABS1VFR5</accession>
<protein>
    <submittedName>
        <fullName evidence="1">Uncharacterized protein</fullName>
    </submittedName>
</protein>
<evidence type="ECO:0000313" key="1">
    <source>
        <dbReference type="EMBL" id="MBL6459263.1"/>
    </source>
</evidence>
<organism evidence="1 2">
    <name type="scientific">Belnapia mucosa</name>
    <dbReference type="NCBI Taxonomy" id="2804532"/>
    <lineage>
        <taxon>Bacteria</taxon>
        <taxon>Pseudomonadati</taxon>
        <taxon>Pseudomonadota</taxon>
        <taxon>Alphaproteobacteria</taxon>
        <taxon>Acetobacterales</taxon>
        <taxon>Roseomonadaceae</taxon>
        <taxon>Belnapia</taxon>
    </lineage>
</organism>
<comment type="caution">
    <text evidence="1">The sequence shown here is derived from an EMBL/GenBank/DDBJ whole genome shotgun (WGS) entry which is preliminary data.</text>
</comment>
<name>A0ABS1VFR5_9PROT</name>
<gene>
    <name evidence="1" type="ORF">JMJ55_28480</name>
</gene>
<keyword evidence="2" id="KW-1185">Reference proteome</keyword>
<dbReference type="EMBL" id="JAEUXJ010000031">
    <property type="protein sequence ID" value="MBL6459263.1"/>
    <property type="molecule type" value="Genomic_DNA"/>
</dbReference>
<dbReference type="Proteomes" id="UP000606490">
    <property type="component" value="Unassembled WGS sequence"/>
</dbReference>
<sequence>MSDNQAGKRSDQVAAELEAARSEHRAWVERFGDYDGNNPNKFRTQIRNAAQEVRRLEGLLHYLQERGE</sequence>
<dbReference type="RefSeq" id="WP_202828993.1">
    <property type="nucleotide sequence ID" value="NZ_JAEUXJ010000031.1"/>
</dbReference>
<reference evidence="1 2" key="1">
    <citation type="submission" date="2021-01" db="EMBL/GenBank/DDBJ databases">
        <title>Belnapia mucosa sp. nov. and Belnapia arida sp. nov., isolated from the Tabernas Desert (Almeria, Spain).</title>
        <authorList>
            <person name="Molina-Menor E."/>
            <person name="Vidal-Verdu A."/>
            <person name="Calonge A."/>
            <person name="Satari L."/>
            <person name="Pereto Magraner J."/>
            <person name="Porcar Miralles M."/>
        </authorList>
    </citation>
    <scope>NUCLEOTIDE SEQUENCE [LARGE SCALE GENOMIC DNA]</scope>
    <source>
        <strain evidence="1 2">T6</strain>
    </source>
</reference>
<proteinExistence type="predicted"/>
<evidence type="ECO:0000313" key="2">
    <source>
        <dbReference type="Proteomes" id="UP000606490"/>
    </source>
</evidence>